<reference evidence="8 9" key="1">
    <citation type="submission" date="2019-04" db="EMBL/GenBank/DDBJ databases">
        <title>The sequence and de novo assembly of Takifugu bimaculatus genome using PacBio and Hi-C technologies.</title>
        <authorList>
            <person name="Xu P."/>
            <person name="Liu B."/>
            <person name="Zhou Z."/>
        </authorList>
    </citation>
    <scope>NUCLEOTIDE SEQUENCE [LARGE SCALE GENOMIC DNA]</scope>
    <source>
        <strain evidence="8">TB-2018</strain>
        <tissue evidence="8">Muscle</tissue>
    </source>
</reference>
<protein>
    <recommendedName>
        <fullName evidence="10">CD109 antigen</fullName>
    </recommendedName>
</protein>
<dbReference type="InterPro" id="IPR009048">
    <property type="entry name" value="A-macroglobulin_rcpt-bd"/>
</dbReference>
<dbReference type="SUPFAM" id="SSF48239">
    <property type="entry name" value="Terpenoid cyclases/Protein prenyltransferases"/>
    <property type="match status" value="1"/>
</dbReference>
<evidence type="ECO:0000313" key="9">
    <source>
        <dbReference type="Proteomes" id="UP000516260"/>
    </source>
</evidence>
<dbReference type="EMBL" id="SWLE01000010">
    <property type="protein sequence ID" value="TNM95611.1"/>
    <property type="molecule type" value="Genomic_DNA"/>
</dbReference>
<dbReference type="InterPro" id="IPR047565">
    <property type="entry name" value="Alpha-macroglob_thiol-ester_cl"/>
</dbReference>
<keyword evidence="1 4" id="KW-0732">Signal</keyword>
<evidence type="ECO:0000256" key="2">
    <source>
        <dbReference type="ARBA" id="ARBA00022966"/>
    </source>
</evidence>
<evidence type="ECO:0000259" key="5">
    <source>
        <dbReference type="SMART" id="SM01359"/>
    </source>
</evidence>
<evidence type="ECO:0000256" key="3">
    <source>
        <dbReference type="ARBA" id="ARBA00023157"/>
    </source>
</evidence>
<feature type="chain" id="PRO_5021389344" description="CD109 antigen" evidence="4">
    <location>
        <begin position="23"/>
        <end position="1457"/>
    </location>
</feature>
<dbReference type="PANTHER" id="PTHR11412">
    <property type="entry name" value="MACROGLOBULIN / COMPLEMENT"/>
    <property type="match status" value="1"/>
</dbReference>
<evidence type="ECO:0000259" key="6">
    <source>
        <dbReference type="SMART" id="SM01360"/>
    </source>
</evidence>
<dbReference type="Pfam" id="PF07677">
    <property type="entry name" value="A2M_recep"/>
    <property type="match status" value="1"/>
</dbReference>
<sequence length="1457" mass="159179">MDEIWTLIVSLGAMWSAPAVSAQDSSRAFFVVTGPETLLAGVPTSLAVTSSADFPGRVMIEVAHGNTKVVQTEEFQGGSTGVITLPPVSLEKFDLRMAEITLLFPNLFKVYGPLTQSTLFNLTVRGYKGDRLVFTNSTTLPFSPRNVSSFIQTDRTHYQPGDTVKVRVASLRWDHHPYQGRVDASVLDPRGEVVDRREATGNLGIVLWEFPLSQMAIMGKWTIAATANGATDERTFTVEDYERPPFEMLVRTALQVLEGDAVSGSVRVLYSSGQPVHGTLVVSVSLASATHETAPPSIPAQTKEVILTKDSRVQTSAHGLDSPDRSSPQIYGSTQFFFSKDLLQTLYSSPGIGSVLVAACVTDSSTGLKVNQTAEVQVQKNRFLLEFHDFPLSLKPSLYFSSTLSIRSYDSGPLSSEDLINPAVIEVVQETTTMNNEATTLTLPVPEDGKVHVKFRLKDKVLMLFIRAKFQSSEETLRVSSHYSSPTGSYIQVSANTSAAQIGVPLQLEVESSFQPSNLHYVVSSRGQVVTAGTGDSSSFSLTPTLSWSPEACVTVYCVHPDGELISDTVHVATDQPNPVSLKWSSETAHPGEQVSLTVTAAEPRFQLGVMVMGTHRDTPRADLSVRVKQVRWNIGPTFPTNLNGNMGQIEKLPIVYISTIVSPIALQTPNFVQREEAARVTQFVCIQPFCKIGHSTVYTCIHDIFFSENTWTSEKLSVPDGFTALRAVALVMSDNLGLGFTPGSQQLMVTKDFSLSLNVPSRLVRGEEIVLEVHVINHLERDLEVILLLAQSETFEFVLANSADMSVVNAQKLTLGSHLSAVASFPIRLVALGMVDITVDAVSAEASDSLVWRVLVQPGGVERSFSKTLFLELPPLNHNISRSLSFSTPPHVVPGSQRTHVALVGDILALSISHLDSLVEMPLVSGDQNMILFAPSIYVLLYLDKSTQDNQELRSLAVGYMKEGYQRQVSYQREDGSFSPFGDSDSLGSTWFTAFVLRCFHQAQAYMRVNQSVLFRAVTWLLNHQGPRGEFSEKGRLIHTEMQAGLDDAPVALTAYVLMALLEDESYVRYAGNISLAQKYLEDKVSGGGLSNYSMCLAAYALALANSPVASAALNELRRRADLIDGVMMWSSSAGPPSPDWPPRSAQVEMTSYVLLALFRRGNVVEGIELMKWLSEQRNRLGSYGTTQDTIIALQALAYYAAFSGAKAIDLGLSVSTPTSPVVSQLHINSTNFLAFQSQEIDADKDVALNIYMEGRGFAILQLNVFYNLDSGAFSQHATEKEAFSLDVAVAEEADHNHMLLSICTRLKDSQALRQTGMVIVEAGMLSGFRLPPGAAAPEGLIRKVENQEEKVTLYLDSVNKSEMCIGLPLHRYHKVARVQAAVVQVYDYYEPTRRATRVYNSDILATSNSCFFCGLDCARCLPGMSVVISSSHSVCSATCCVFYTMLAAAAFFIVA</sequence>
<name>A0A4Z2BTQ5_9TELE</name>
<dbReference type="Gene3D" id="1.50.10.20">
    <property type="match status" value="1"/>
</dbReference>
<dbReference type="InterPro" id="IPR008930">
    <property type="entry name" value="Terpenoid_cyclase/PrenylTrfase"/>
</dbReference>
<dbReference type="PANTHER" id="PTHR11412:SF136">
    <property type="entry name" value="CD109 ANTIGEN"/>
    <property type="match status" value="1"/>
</dbReference>
<dbReference type="InterPro" id="IPR002890">
    <property type="entry name" value="MG2"/>
</dbReference>
<dbReference type="SMART" id="SM01360">
    <property type="entry name" value="A2M"/>
    <property type="match status" value="1"/>
</dbReference>
<dbReference type="Pfam" id="PF07678">
    <property type="entry name" value="TED_complement"/>
    <property type="match status" value="1"/>
</dbReference>
<dbReference type="Gene3D" id="2.60.40.10">
    <property type="entry name" value="Immunoglobulins"/>
    <property type="match status" value="1"/>
</dbReference>
<evidence type="ECO:0000256" key="1">
    <source>
        <dbReference type="ARBA" id="ARBA00022729"/>
    </source>
</evidence>
<evidence type="ECO:0000256" key="4">
    <source>
        <dbReference type="SAM" id="SignalP"/>
    </source>
</evidence>
<accession>A0A4Z2BTQ5</accession>
<dbReference type="InterPro" id="IPR036595">
    <property type="entry name" value="A-macroglobulin_rcpt-bd_sf"/>
</dbReference>
<keyword evidence="2" id="KW-0882">Thioester bond</keyword>
<evidence type="ECO:0008006" key="10">
    <source>
        <dbReference type="Google" id="ProtNLM"/>
    </source>
</evidence>
<feature type="signal peptide" evidence="4">
    <location>
        <begin position="1"/>
        <end position="22"/>
    </location>
</feature>
<keyword evidence="9" id="KW-1185">Reference proteome</keyword>
<evidence type="ECO:0000313" key="8">
    <source>
        <dbReference type="EMBL" id="TNM95611.1"/>
    </source>
</evidence>
<dbReference type="InterPro" id="IPR001599">
    <property type="entry name" value="Macroglobln_a2"/>
</dbReference>
<dbReference type="Gene3D" id="2.60.40.1930">
    <property type="match status" value="2"/>
</dbReference>
<feature type="domain" description="Alpha-2-macroglobulin bait region" evidence="5">
    <location>
        <begin position="491"/>
        <end position="613"/>
    </location>
</feature>
<feature type="domain" description="Alpha-macroglobulin receptor-binding" evidence="7">
    <location>
        <begin position="1317"/>
        <end position="1401"/>
    </location>
</feature>
<evidence type="ECO:0000259" key="7">
    <source>
        <dbReference type="SMART" id="SM01361"/>
    </source>
</evidence>
<proteinExistence type="predicted"/>
<dbReference type="SMART" id="SM01419">
    <property type="entry name" value="Thiol-ester_cl"/>
    <property type="match status" value="1"/>
</dbReference>
<gene>
    <name evidence="8" type="ORF">fugu_016694</name>
</gene>
<dbReference type="GO" id="GO:0005615">
    <property type="term" value="C:extracellular space"/>
    <property type="evidence" value="ECO:0007669"/>
    <property type="project" value="InterPro"/>
</dbReference>
<dbReference type="SMART" id="SM01359">
    <property type="entry name" value="A2M_N_2"/>
    <property type="match status" value="1"/>
</dbReference>
<dbReference type="Gene3D" id="2.60.40.690">
    <property type="entry name" value="Alpha-macroglobulin, receptor-binding domain"/>
    <property type="match status" value="1"/>
</dbReference>
<dbReference type="Pfam" id="PF01835">
    <property type="entry name" value="MG2"/>
    <property type="match status" value="1"/>
</dbReference>
<comment type="caution">
    <text evidence="8">The sequence shown here is derived from an EMBL/GenBank/DDBJ whole genome shotgun (WGS) entry which is preliminary data.</text>
</comment>
<dbReference type="SUPFAM" id="SSF49410">
    <property type="entry name" value="Alpha-macroglobulin receptor domain"/>
    <property type="match status" value="1"/>
</dbReference>
<dbReference type="InterPro" id="IPR011626">
    <property type="entry name" value="Alpha-macroglobulin_TED"/>
</dbReference>
<dbReference type="SMART" id="SM01361">
    <property type="entry name" value="A2M_recep"/>
    <property type="match status" value="1"/>
</dbReference>
<feature type="domain" description="Alpha-2-macroglobulin" evidence="6">
    <location>
        <begin position="697"/>
        <end position="790"/>
    </location>
</feature>
<dbReference type="Pfam" id="PF00207">
    <property type="entry name" value="A2M"/>
    <property type="match status" value="1"/>
</dbReference>
<organism evidence="8 9">
    <name type="scientific">Takifugu bimaculatus</name>
    <dbReference type="NCBI Taxonomy" id="433685"/>
    <lineage>
        <taxon>Eukaryota</taxon>
        <taxon>Metazoa</taxon>
        <taxon>Chordata</taxon>
        <taxon>Craniata</taxon>
        <taxon>Vertebrata</taxon>
        <taxon>Euteleostomi</taxon>
        <taxon>Actinopterygii</taxon>
        <taxon>Neopterygii</taxon>
        <taxon>Teleostei</taxon>
        <taxon>Neoteleostei</taxon>
        <taxon>Acanthomorphata</taxon>
        <taxon>Eupercaria</taxon>
        <taxon>Tetraodontiformes</taxon>
        <taxon>Tetradontoidea</taxon>
        <taxon>Tetraodontidae</taxon>
        <taxon>Takifugu</taxon>
    </lineage>
</organism>
<dbReference type="InterPro" id="IPR011625">
    <property type="entry name" value="A2M_N_BRD"/>
</dbReference>
<dbReference type="Proteomes" id="UP000516260">
    <property type="component" value="Chromosome 18"/>
</dbReference>
<dbReference type="InterPro" id="IPR050473">
    <property type="entry name" value="A2M/Complement_sys"/>
</dbReference>
<dbReference type="Pfam" id="PF07703">
    <property type="entry name" value="A2M_BRD"/>
    <property type="match status" value="1"/>
</dbReference>
<dbReference type="InterPro" id="IPR013783">
    <property type="entry name" value="Ig-like_fold"/>
</dbReference>
<dbReference type="Gene3D" id="2.60.120.1540">
    <property type="match status" value="1"/>
</dbReference>
<dbReference type="GO" id="GO:0004866">
    <property type="term" value="F:endopeptidase inhibitor activity"/>
    <property type="evidence" value="ECO:0007669"/>
    <property type="project" value="InterPro"/>
</dbReference>
<keyword evidence="3" id="KW-1015">Disulfide bond</keyword>